<sequence length="119" mass="14216">MTVKINKQSSYPLDYHFRGERVNMKPLFDDLTTKLVKEIDFEYKIGKAYIGLIHTLVFAALRIQTSKIIVEFVARKQFKSPRINKVKHFQKQRWAYFVDIKESKDIDKGLIDWIKQSYE</sequence>
<proteinExistence type="predicted"/>
<gene>
    <name evidence="2" type="ORF">UT23_C0006G0058</name>
</gene>
<evidence type="ECO:0000313" key="3">
    <source>
        <dbReference type="Proteomes" id="UP000034325"/>
    </source>
</evidence>
<accession>A0A0G0M3Y0</accession>
<dbReference type="Proteomes" id="UP000034325">
    <property type="component" value="Unassembled WGS sequence"/>
</dbReference>
<comment type="caution">
    <text evidence="2">The sequence shown here is derived from an EMBL/GenBank/DDBJ whole genome shotgun (WGS) entry which is preliminary data.</text>
</comment>
<name>A0A0G0M3Y0_9BACT</name>
<feature type="domain" description="DUF5655" evidence="1">
    <location>
        <begin position="16"/>
        <end position="119"/>
    </location>
</feature>
<reference evidence="2 3" key="1">
    <citation type="journal article" date="2015" name="Nature">
        <title>rRNA introns, odd ribosomes, and small enigmatic genomes across a large radiation of phyla.</title>
        <authorList>
            <person name="Brown C.T."/>
            <person name="Hug L.A."/>
            <person name="Thomas B.C."/>
            <person name="Sharon I."/>
            <person name="Castelle C.J."/>
            <person name="Singh A."/>
            <person name="Wilkins M.J."/>
            <person name="Williams K.H."/>
            <person name="Banfield J.F."/>
        </authorList>
    </citation>
    <scope>NUCLEOTIDE SEQUENCE [LARGE SCALE GENOMIC DNA]</scope>
</reference>
<evidence type="ECO:0000313" key="2">
    <source>
        <dbReference type="EMBL" id="KKQ98017.1"/>
    </source>
</evidence>
<dbReference type="EMBL" id="LBWA01000006">
    <property type="protein sequence ID" value="KKQ98017.1"/>
    <property type="molecule type" value="Genomic_DNA"/>
</dbReference>
<dbReference type="Pfam" id="PF18899">
    <property type="entry name" value="DUF5655"/>
    <property type="match status" value="1"/>
</dbReference>
<dbReference type="AlphaFoldDB" id="A0A0G0M3Y0"/>
<dbReference type="InterPro" id="IPR043714">
    <property type="entry name" value="DUF5655"/>
</dbReference>
<protein>
    <recommendedName>
        <fullName evidence="1">DUF5655 domain-containing protein</fullName>
    </recommendedName>
</protein>
<evidence type="ECO:0000259" key="1">
    <source>
        <dbReference type="Pfam" id="PF18899"/>
    </source>
</evidence>
<organism evidence="2 3">
    <name type="scientific">Candidatus Woesebacteria bacterium GW2011_GWA1_39_12</name>
    <dbReference type="NCBI Taxonomy" id="1618549"/>
    <lineage>
        <taxon>Bacteria</taxon>
        <taxon>Candidatus Woeseibacteriota</taxon>
    </lineage>
</organism>